<dbReference type="EMBL" id="FWFU01000004">
    <property type="protein sequence ID" value="SLN56552.1"/>
    <property type="molecule type" value="Genomic_DNA"/>
</dbReference>
<evidence type="ECO:0000256" key="1">
    <source>
        <dbReference type="SAM" id="Phobius"/>
    </source>
</evidence>
<keyword evidence="3" id="KW-1185">Reference proteome</keyword>
<keyword evidence="1" id="KW-0812">Transmembrane</keyword>
<dbReference type="AlphaFoldDB" id="A0A1X6ZNM1"/>
<accession>A0A1X6ZNM1</accession>
<keyword evidence="1" id="KW-0472">Membrane</keyword>
<proteinExistence type="predicted"/>
<organism evidence="2 3">
    <name type="scientific">Roseovarius halotolerans</name>
    <dbReference type="NCBI Taxonomy" id="505353"/>
    <lineage>
        <taxon>Bacteria</taxon>
        <taxon>Pseudomonadati</taxon>
        <taxon>Pseudomonadota</taxon>
        <taxon>Alphaproteobacteria</taxon>
        <taxon>Rhodobacterales</taxon>
        <taxon>Roseobacteraceae</taxon>
        <taxon>Roseovarius</taxon>
    </lineage>
</organism>
<evidence type="ECO:0008006" key="4">
    <source>
        <dbReference type="Google" id="ProtNLM"/>
    </source>
</evidence>
<evidence type="ECO:0000313" key="2">
    <source>
        <dbReference type="EMBL" id="SLN56552.1"/>
    </source>
</evidence>
<evidence type="ECO:0000313" key="3">
    <source>
        <dbReference type="Proteomes" id="UP000193207"/>
    </source>
</evidence>
<gene>
    <name evidence="2" type="ORF">ROH8110_03099</name>
</gene>
<name>A0A1X6ZNM1_9RHOB</name>
<reference evidence="2 3" key="1">
    <citation type="submission" date="2017-03" db="EMBL/GenBank/DDBJ databases">
        <authorList>
            <person name="Afonso C.L."/>
            <person name="Miller P.J."/>
            <person name="Scott M.A."/>
            <person name="Spackman E."/>
            <person name="Goraichik I."/>
            <person name="Dimitrov K.M."/>
            <person name="Suarez D.L."/>
            <person name="Swayne D.E."/>
        </authorList>
    </citation>
    <scope>NUCLEOTIDE SEQUENCE [LARGE SCALE GENOMIC DNA]</scope>
    <source>
        <strain evidence="2 3">CECT 8110</strain>
    </source>
</reference>
<protein>
    <recommendedName>
        <fullName evidence="4">VanZ like family protein</fullName>
    </recommendedName>
</protein>
<keyword evidence="1" id="KW-1133">Transmembrane helix</keyword>
<dbReference type="Proteomes" id="UP000193207">
    <property type="component" value="Unassembled WGS sequence"/>
</dbReference>
<feature type="transmembrane region" description="Helical" evidence="1">
    <location>
        <begin position="43"/>
        <end position="60"/>
    </location>
</feature>
<sequence length="148" mass="14996">MPLADVNAISAAPGFAVPRQGCIAGAGATLGASFAGALMKHPYAILLTLFVALLIGWGTLSPPGAPGPALPLTDKQIHALAFALLVLPLGWLRPSAALWFAPLALAYGGAIELIQPSVGRSAEWGDFLADAIGIALGLLPGQLRARLG</sequence>
<feature type="transmembrane region" description="Helical" evidence="1">
    <location>
        <begin position="80"/>
        <end position="107"/>
    </location>
</feature>